<sequence>MNRNPSLSLREEPPASEKRGRAPLYRAVLHSVQKPPGKPWKKPDQAPPLQPRVYRVDPRGFRQLVQRLTGVARSTPQPLRETATPPPPLKLAAPAFTVPSLFADGENVGTDAVYGVQSPTGFLGLLSPSFYSSLYSFPLLSPAGPVESMGHM</sequence>
<feature type="region of interest" description="Disordered" evidence="1">
    <location>
        <begin position="69"/>
        <end position="90"/>
    </location>
</feature>
<evidence type="ECO:0000256" key="1">
    <source>
        <dbReference type="SAM" id="MobiDB-lite"/>
    </source>
</evidence>
<evidence type="ECO:0000313" key="3">
    <source>
        <dbReference type="Proteomes" id="UP000287651"/>
    </source>
</evidence>
<feature type="compositionally biased region" description="Basic and acidic residues" evidence="1">
    <location>
        <begin position="9"/>
        <end position="20"/>
    </location>
</feature>
<reference evidence="2 3" key="1">
    <citation type="journal article" date="2014" name="Agronomy (Basel)">
        <title>A Draft Genome Sequence for Ensete ventricosum, the Drought-Tolerant Tree Against Hunger.</title>
        <authorList>
            <person name="Harrison J."/>
            <person name="Moore K.A."/>
            <person name="Paszkiewicz K."/>
            <person name="Jones T."/>
            <person name="Grant M."/>
            <person name="Ambacheew D."/>
            <person name="Muzemil S."/>
            <person name="Studholme D.J."/>
        </authorList>
    </citation>
    <scope>NUCLEOTIDE SEQUENCE [LARGE SCALE GENOMIC DNA]</scope>
</reference>
<name>A0A426YJ79_ENSVE</name>
<feature type="region of interest" description="Disordered" evidence="1">
    <location>
        <begin position="1"/>
        <end position="53"/>
    </location>
</feature>
<organism evidence="2 3">
    <name type="scientific">Ensete ventricosum</name>
    <name type="common">Abyssinian banana</name>
    <name type="synonym">Musa ensete</name>
    <dbReference type="NCBI Taxonomy" id="4639"/>
    <lineage>
        <taxon>Eukaryota</taxon>
        <taxon>Viridiplantae</taxon>
        <taxon>Streptophyta</taxon>
        <taxon>Embryophyta</taxon>
        <taxon>Tracheophyta</taxon>
        <taxon>Spermatophyta</taxon>
        <taxon>Magnoliopsida</taxon>
        <taxon>Liliopsida</taxon>
        <taxon>Zingiberales</taxon>
        <taxon>Musaceae</taxon>
        <taxon>Ensete</taxon>
    </lineage>
</organism>
<accession>A0A426YJ79</accession>
<proteinExistence type="predicted"/>
<gene>
    <name evidence="2" type="ORF">B296_00019239</name>
</gene>
<dbReference type="PANTHER" id="PTHR34794">
    <property type="entry name" value="EXPRESSED PROTEIN"/>
    <property type="match status" value="1"/>
</dbReference>
<evidence type="ECO:0000313" key="2">
    <source>
        <dbReference type="EMBL" id="RRT51746.1"/>
    </source>
</evidence>
<dbReference type="InterPro" id="IPR008889">
    <property type="entry name" value="VQ"/>
</dbReference>
<dbReference type="Proteomes" id="UP000287651">
    <property type="component" value="Unassembled WGS sequence"/>
</dbReference>
<dbReference type="AlphaFoldDB" id="A0A426YJ79"/>
<dbReference type="EMBL" id="AMZH03012061">
    <property type="protein sequence ID" value="RRT51746.1"/>
    <property type="molecule type" value="Genomic_DNA"/>
</dbReference>
<dbReference type="PANTHER" id="PTHR34794:SF1">
    <property type="entry name" value="OS10G0101800 PROTEIN"/>
    <property type="match status" value="1"/>
</dbReference>
<comment type="caution">
    <text evidence="2">The sequence shown here is derived from an EMBL/GenBank/DDBJ whole genome shotgun (WGS) entry which is preliminary data.</text>
</comment>
<dbReference type="Pfam" id="PF05678">
    <property type="entry name" value="VQ"/>
    <property type="match status" value="1"/>
</dbReference>
<protein>
    <submittedName>
        <fullName evidence="2">Uncharacterized protein</fullName>
    </submittedName>
</protein>
<dbReference type="InterPro" id="IPR039610">
    <property type="entry name" value="VQ29"/>
</dbReference>